<proteinExistence type="predicted"/>
<organism evidence="1 2">
    <name type="scientific">Thermoproteota archaeon</name>
    <dbReference type="NCBI Taxonomy" id="2056631"/>
    <lineage>
        <taxon>Archaea</taxon>
        <taxon>Thermoproteota</taxon>
    </lineage>
</organism>
<evidence type="ECO:0000313" key="1">
    <source>
        <dbReference type="EMBL" id="RLE49833.1"/>
    </source>
</evidence>
<protein>
    <recommendedName>
        <fullName evidence="3">HTH arsR-type domain-containing protein</fullName>
    </recommendedName>
</protein>
<dbReference type="InterPro" id="IPR036388">
    <property type="entry name" value="WH-like_DNA-bd_sf"/>
</dbReference>
<accession>A0A497ER55</accession>
<evidence type="ECO:0000313" key="2">
    <source>
        <dbReference type="Proteomes" id="UP000272051"/>
    </source>
</evidence>
<evidence type="ECO:0008006" key="3">
    <source>
        <dbReference type="Google" id="ProtNLM"/>
    </source>
</evidence>
<dbReference type="Gene3D" id="1.10.10.10">
    <property type="entry name" value="Winged helix-like DNA-binding domain superfamily/Winged helix DNA-binding domain"/>
    <property type="match status" value="1"/>
</dbReference>
<comment type="caution">
    <text evidence="1">The sequence shown here is derived from an EMBL/GenBank/DDBJ whole genome shotgun (WGS) entry which is preliminary data.</text>
</comment>
<sequence length="143" mass="15858">MIASLIATKLSFEPSDLDNKILRVLRKGRLRAVEVAKKLRISRQHASERVLKLVSNGLVRRVKAGSKIARYTMRLGSYLIFLIYSSTCFRLFSTCSPVGPSSYPSSTARSIISHIDFPKALAACLIVIFPSDSSFKVYLLSSS</sequence>
<dbReference type="AlphaFoldDB" id="A0A497ER55"/>
<reference evidence="1 2" key="1">
    <citation type="submission" date="2018-06" db="EMBL/GenBank/DDBJ databases">
        <title>Extensive metabolic versatility and redundancy in microbially diverse, dynamic hydrothermal sediments.</title>
        <authorList>
            <person name="Dombrowski N."/>
            <person name="Teske A."/>
            <person name="Baker B.J."/>
        </authorList>
    </citation>
    <scope>NUCLEOTIDE SEQUENCE [LARGE SCALE GENOMIC DNA]</scope>
    <source>
        <strain evidence="1">B34_G17</strain>
    </source>
</reference>
<dbReference type="Proteomes" id="UP000272051">
    <property type="component" value="Unassembled WGS sequence"/>
</dbReference>
<dbReference type="EMBL" id="QMQX01000192">
    <property type="protein sequence ID" value="RLE49833.1"/>
    <property type="molecule type" value="Genomic_DNA"/>
</dbReference>
<dbReference type="Pfam" id="PF13412">
    <property type="entry name" value="HTH_24"/>
    <property type="match status" value="1"/>
</dbReference>
<gene>
    <name evidence="1" type="ORF">DRJ33_07890</name>
</gene>
<dbReference type="SUPFAM" id="SSF46785">
    <property type="entry name" value="Winged helix' DNA-binding domain"/>
    <property type="match status" value="1"/>
</dbReference>
<dbReference type="InterPro" id="IPR036390">
    <property type="entry name" value="WH_DNA-bd_sf"/>
</dbReference>
<dbReference type="CDD" id="cd00090">
    <property type="entry name" value="HTH_ARSR"/>
    <property type="match status" value="1"/>
</dbReference>
<name>A0A497ER55_9CREN</name>
<dbReference type="InterPro" id="IPR011991">
    <property type="entry name" value="ArsR-like_HTH"/>
</dbReference>